<gene>
    <name evidence="2" type="ORF">FFV09_17355</name>
</gene>
<proteinExistence type="predicted"/>
<dbReference type="KEGG" id="saca:FFV09_17355"/>
<dbReference type="OrthoDB" id="7959174at2"/>
<evidence type="ECO:0000313" key="2">
    <source>
        <dbReference type="EMBL" id="QDH22449.1"/>
    </source>
</evidence>
<dbReference type="InterPro" id="IPR007044">
    <property type="entry name" value="Cyclodeamin/CycHdrlase"/>
</dbReference>
<dbReference type="EMBL" id="CP041217">
    <property type="protein sequence ID" value="QDH22449.1"/>
    <property type="molecule type" value="Genomic_DNA"/>
</dbReference>
<dbReference type="RefSeq" id="WP_141448991.1">
    <property type="nucleotide sequence ID" value="NZ_CP041217.1"/>
</dbReference>
<dbReference type="Pfam" id="PF04961">
    <property type="entry name" value="FTCD_C"/>
    <property type="match status" value="1"/>
</dbReference>
<dbReference type="Proteomes" id="UP000316968">
    <property type="component" value="Chromosome"/>
</dbReference>
<keyword evidence="2" id="KW-0378">Hydrolase</keyword>
<dbReference type="InterPro" id="IPR036178">
    <property type="entry name" value="Formintransfe-cycloase-like_sf"/>
</dbReference>
<evidence type="ECO:0000313" key="3">
    <source>
        <dbReference type="Proteomes" id="UP000316968"/>
    </source>
</evidence>
<dbReference type="GO" id="GO:0016787">
    <property type="term" value="F:hydrolase activity"/>
    <property type="evidence" value="ECO:0007669"/>
    <property type="project" value="UniProtKB-KW"/>
</dbReference>
<dbReference type="SUPFAM" id="SSF101262">
    <property type="entry name" value="Methenyltetrahydrofolate cyclohydrolase-like"/>
    <property type="match status" value="1"/>
</dbReference>
<reference evidence="2 3" key="1">
    <citation type="submission" date="2019-06" db="EMBL/GenBank/DDBJ databases">
        <title>Saccharibacillus brassicae sp. nov., an endophytic bacterium isolated from Chinese cabbage seeds (Brassica pekinensis).</title>
        <authorList>
            <person name="Jiang L."/>
            <person name="Lee J."/>
            <person name="Kim S.W."/>
        </authorList>
    </citation>
    <scope>NUCLEOTIDE SEQUENCE [LARGE SCALE GENOMIC DNA]</scope>
    <source>
        <strain evidence="3">KCTC 43072 / ATSA2</strain>
    </source>
</reference>
<keyword evidence="3" id="KW-1185">Reference proteome</keyword>
<feature type="domain" description="Cyclodeaminase/cyclohydrolase" evidence="1">
    <location>
        <begin position="10"/>
        <end position="182"/>
    </location>
</feature>
<name>A0A4Y6UXI3_SACBS</name>
<protein>
    <submittedName>
        <fullName evidence="2">Cyclodeaminase/cyclohydrolase family protein</fullName>
    </submittedName>
</protein>
<dbReference type="AlphaFoldDB" id="A0A4Y6UXI3"/>
<sequence>MNENTPWDYTIREFVERAGSAKATPGGGSTSALAAALGSAMTSMAAHLSHRERTPEQRASIDEAEREMQEVASACERLMSEDIRGFAAYLEASEAAESEDDEAVVAATLRTIEVPLDLMKVCIRGLRGARGIAEATRSHVLSDLGIGIVMFEAAARSAHLTVRINLPACRDAIKREAYGDEADVLLLEAQRLKELALNEVTRAIESGAEPGESNGR</sequence>
<organism evidence="2 3">
    <name type="scientific">Saccharibacillus brassicae</name>
    <dbReference type="NCBI Taxonomy" id="2583377"/>
    <lineage>
        <taxon>Bacteria</taxon>
        <taxon>Bacillati</taxon>
        <taxon>Bacillota</taxon>
        <taxon>Bacilli</taxon>
        <taxon>Bacillales</taxon>
        <taxon>Paenibacillaceae</taxon>
        <taxon>Saccharibacillus</taxon>
    </lineage>
</organism>
<dbReference type="Gene3D" id="1.20.120.680">
    <property type="entry name" value="Formiminotetrahydrofolate cyclodeaminase monomer, up-and-down helical bundle"/>
    <property type="match status" value="1"/>
</dbReference>
<accession>A0A4Y6UXI3</accession>
<evidence type="ECO:0000259" key="1">
    <source>
        <dbReference type="Pfam" id="PF04961"/>
    </source>
</evidence>